<dbReference type="PROSITE" id="PS50903">
    <property type="entry name" value="RUBREDOXIN_LIKE"/>
    <property type="match status" value="1"/>
</dbReference>
<dbReference type="CDD" id="cd00730">
    <property type="entry name" value="rubredoxin"/>
    <property type="match status" value="1"/>
</dbReference>
<dbReference type="PANTHER" id="PTHR47627">
    <property type="entry name" value="RUBREDOXIN"/>
    <property type="match status" value="1"/>
</dbReference>
<dbReference type="GO" id="GO:0005506">
    <property type="term" value="F:iron ion binding"/>
    <property type="evidence" value="ECO:0007669"/>
    <property type="project" value="UniProtKB-UniRule"/>
</dbReference>
<evidence type="ECO:0000256" key="4">
    <source>
        <dbReference type="ARBA" id="ARBA00022982"/>
    </source>
</evidence>
<comment type="similarity">
    <text evidence="6">Belongs to the rubredoxin family.</text>
</comment>
<evidence type="ECO:0000256" key="3">
    <source>
        <dbReference type="ARBA" id="ARBA00022723"/>
    </source>
</evidence>
<proteinExistence type="inferred from homology"/>
<evidence type="ECO:0000256" key="1">
    <source>
        <dbReference type="ARBA" id="ARBA00001965"/>
    </source>
</evidence>
<dbReference type="EMBL" id="LT629763">
    <property type="protein sequence ID" value="SDS42504.1"/>
    <property type="molecule type" value="Genomic_DNA"/>
</dbReference>
<dbReference type="RefSeq" id="WP_092286001.1">
    <property type="nucleotide sequence ID" value="NZ_LT629763.1"/>
</dbReference>
<dbReference type="PRINTS" id="PR00163">
    <property type="entry name" value="RUBREDOXIN"/>
</dbReference>
<evidence type="ECO:0000259" key="7">
    <source>
        <dbReference type="PROSITE" id="PS50903"/>
    </source>
</evidence>
<keyword evidence="2" id="KW-0813">Transport</keyword>
<dbReference type="SUPFAM" id="SSF57802">
    <property type="entry name" value="Rubredoxin-like"/>
    <property type="match status" value="1"/>
</dbReference>
<protein>
    <recommendedName>
        <fullName evidence="6">Rubredoxin</fullName>
    </recommendedName>
</protein>
<keyword evidence="3 6" id="KW-0479">Metal-binding</keyword>
<dbReference type="OrthoDB" id="9800607at2"/>
<keyword evidence="5 6" id="KW-0408">Iron</keyword>
<evidence type="ECO:0000256" key="2">
    <source>
        <dbReference type="ARBA" id="ARBA00022448"/>
    </source>
</evidence>
<evidence type="ECO:0000256" key="6">
    <source>
        <dbReference type="RuleBase" id="RU003820"/>
    </source>
</evidence>
<dbReference type="GO" id="GO:0043448">
    <property type="term" value="P:alkane catabolic process"/>
    <property type="evidence" value="ECO:0007669"/>
    <property type="project" value="TreeGrafter"/>
</dbReference>
<keyword evidence="4 6" id="KW-0249">Electron transport</keyword>
<dbReference type="Pfam" id="PF00301">
    <property type="entry name" value="Rubredoxin"/>
    <property type="match status" value="1"/>
</dbReference>
<dbReference type="InterPro" id="IPR024934">
    <property type="entry name" value="Rubredoxin-like_dom"/>
</dbReference>
<feature type="domain" description="Rubredoxin-like" evidence="7">
    <location>
        <begin position="1"/>
        <end position="53"/>
    </location>
</feature>
<reference evidence="9" key="1">
    <citation type="submission" date="2016-10" db="EMBL/GenBank/DDBJ databases">
        <authorList>
            <person name="Varghese N."/>
            <person name="Submissions S."/>
        </authorList>
    </citation>
    <scope>NUCLEOTIDE SEQUENCE [LARGE SCALE GENOMIC DNA]</scope>
    <source>
        <strain evidence="9">JCM 14963</strain>
    </source>
</reference>
<dbReference type="InterPro" id="IPR024935">
    <property type="entry name" value="Rubredoxin_dom"/>
</dbReference>
<sequence length="56" mass="6315">MSRYRCPECDYEYDEAEGDPHQGFAAGTCWEALPDSFTCPDCAVRYKEDFVPLAAS</sequence>
<dbReference type="InterPro" id="IPR050526">
    <property type="entry name" value="Rubredoxin_ET"/>
</dbReference>
<dbReference type="GO" id="GO:0009055">
    <property type="term" value="F:electron transfer activity"/>
    <property type="evidence" value="ECO:0007669"/>
    <property type="project" value="TreeGrafter"/>
</dbReference>
<dbReference type="STRING" id="472181.SAMN05216271_1892"/>
<organism evidence="8 9">
    <name type="scientific">Halopseudomonas sabulinigri</name>
    <dbReference type="NCBI Taxonomy" id="472181"/>
    <lineage>
        <taxon>Bacteria</taxon>
        <taxon>Pseudomonadati</taxon>
        <taxon>Pseudomonadota</taxon>
        <taxon>Gammaproteobacteria</taxon>
        <taxon>Pseudomonadales</taxon>
        <taxon>Pseudomonadaceae</taxon>
        <taxon>Halopseudomonas</taxon>
    </lineage>
</organism>
<comment type="cofactor">
    <cofactor evidence="1 6">
        <name>Fe(3+)</name>
        <dbReference type="ChEBI" id="CHEBI:29034"/>
    </cofactor>
</comment>
<dbReference type="PANTHER" id="PTHR47627:SF1">
    <property type="entry name" value="RUBREDOXIN-1-RELATED"/>
    <property type="match status" value="1"/>
</dbReference>
<gene>
    <name evidence="8" type="ORF">SAMN05216271_1892</name>
</gene>
<evidence type="ECO:0000313" key="9">
    <source>
        <dbReference type="Proteomes" id="UP000243413"/>
    </source>
</evidence>
<dbReference type="AlphaFoldDB" id="A0A1H1S3H4"/>
<evidence type="ECO:0000256" key="5">
    <source>
        <dbReference type="ARBA" id="ARBA00023004"/>
    </source>
</evidence>
<dbReference type="Proteomes" id="UP000243413">
    <property type="component" value="Chromosome I"/>
</dbReference>
<evidence type="ECO:0000313" key="8">
    <source>
        <dbReference type="EMBL" id="SDS42504.1"/>
    </source>
</evidence>
<accession>A0A1H1S3H4</accession>
<name>A0A1H1S3H4_9GAMM</name>
<dbReference type="Gene3D" id="2.20.28.10">
    <property type="match status" value="1"/>
</dbReference>